<protein>
    <submittedName>
        <fullName evidence="1">Uncharacterized protein</fullName>
    </submittedName>
</protein>
<sequence length="118" mass="13965">MHEIFCTRKTFLSEESIAAISFELPEKEWEELKETQGWQFVERFLNRKRKGVVNNFELLKAISAEREFSEMIIALAEEFKTPEKLEEALKKEISEEELRHTLEAAQESDYPLFFSGMQ</sequence>
<dbReference type="AlphaFoldDB" id="A0A8B3BX00"/>
<accession>A0A8B3BX00</accession>
<comment type="caution">
    <text evidence="1">The sequence shown here is derived from an EMBL/GenBank/DDBJ whole genome shotgun (WGS) entry which is preliminary data.</text>
</comment>
<dbReference type="Proteomes" id="UP000283992">
    <property type="component" value="Unassembled WGS sequence"/>
</dbReference>
<proteinExistence type="predicted"/>
<dbReference type="RefSeq" id="WP_118341465.1">
    <property type="nucleotide sequence ID" value="NZ_QRLN01000008.1"/>
</dbReference>
<organism evidence="1 2">
    <name type="scientific">Mediterraneibacter gnavus</name>
    <name type="common">Ruminococcus gnavus</name>
    <dbReference type="NCBI Taxonomy" id="33038"/>
    <lineage>
        <taxon>Bacteria</taxon>
        <taxon>Bacillati</taxon>
        <taxon>Bacillota</taxon>
        <taxon>Clostridia</taxon>
        <taxon>Lachnospirales</taxon>
        <taxon>Lachnospiraceae</taxon>
        <taxon>Mediterraneibacter</taxon>
    </lineage>
</organism>
<dbReference type="EMBL" id="QRLN01000008">
    <property type="protein sequence ID" value="RHJ12641.1"/>
    <property type="molecule type" value="Genomic_DNA"/>
</dbReference>
<evidence type="ECO:0000313" key="1">
    <source>
        <dbReference type="EMBL" id="RHJ12641.1"/>
    </source>
</evidence>
<reference evidence="1 2" key="1">
    <citation type="submission" date="2018-08" db="EMBL/GenBank/DDBJ databases">
        <title>A genome reference for cultivated species of the human gut microbiota.</title>
        <authorList>
            <person name="Zou Y."/>
            <person name="Xue W."/>
            <person name="Luo G."/>
        </authorList>
    </citation>
    <scope>NUCLEOTIDE SEQUENCE [LARGE SCALE GENOMIC DNA]</scope>
    <source>
        <strain evidence="1 2">AM12-54</strain>
    </source>
</reference>
<gene>
    <name evidence="1" type="ORF">DW142_07855</name>
</gene>
<evidence type="ECO:0000313" key="2">
    <source>
        <dbReference type="Proteomes" id="UP000283992"/>
    </source>
</evidence>
<name>A0A8B3BX00_MEDGN</name>